<dbReference type="Gene3D" id="3.60.21.10">
    <property type="match status" value="1"/>
</dbReference>
<organism evidence="3 4">
    <name type="scientific">Parapontixanthobacter aurantiacus</name>
    <dbReference type="NCBI Taxonomy" id="1463599"/>
    <lineage>
        <taxon>Bacteria</taxon>
        <taxon>Pseudomonadati</taxon>
        <taxon>Pseudomonadota</taxon>
        <taxon>Alphaproteobacteria</taxon>
        <taxon>Sphingomonadales</taxon>
        <taxon>Erythrobacteraceae</taxon>
        <taxon>Parapontixanthobacter</taxon>
    </lineage>
</organism>
<dbReference type="SMART" id="SM00854">
    <property type="entry name" value="PGA_cap"/>
    <property type="match status" value="1"/>
</dbReference>
<dbReference type="EMBL" id="WTYW01000001">
    <property type="protein sequence ID" value="MXO85467.1"/>
    <property type="molecule type" value="Genomic_DNA"/>
</dbReference>
<gene>
    <name evidence="3" type="ORF">GRI38_05430</name>
</gene>
<dbReference type="RefSeq" id="WP_160681870.1">
    <property type="nucleotide sequence ID" value="NZ_WTYW01000001.1"/>
</dbReference>
<dbReference type="Proteomes" id="UP000433104">
    <property type="component" value="Unassembled WGS sequence"/>
</dbReference>
<comment type="caution">
    <text evidence="3">The sequence shown here is derived from an EMBL/GenBank/DDBJ whole genome shotgun (WGS) entry which is preliminary data.</text>
</comment>
<proteinExistence type="inferred from homology"/>
<accession>A0A844ZEN6</accession>
<dbReference type="Pfam" id="PF09587">
    <property type="entry name" value="PGA_cap"/>
    <property type="match status" value="1"/>
</dbReference>
<dbReference type="SUPFAM" id="SSF56300">
    <property type="entry name" value="Metallo-dependent phosphatases"/>
    <property type="match status" value="1"/>
</dbReference>
<dbReference type="CDD" id="cd07381">
    <property type="entry name" value="MPP_CapA"/>
    <property type="match status" value="1"/>
</dbReference>
<dbReference type="InterPro" id="IPR029052">
    <property type="entry name" value="Metallo-depent_PP-like"/>
</dbReference>
<name>A0A844ZEN6_9SPHN</name>
<evidence type="ECO:0000313" key="4">
    <source>
        <dbReference type="Proteomes" id="UP000433104"/>
    </source>
</evidence>
<comment type="similarity">
    <text evidence="1">Belongs to the CapA family.</text>
</comment>
<reference evidence="3 4" key="1">
    <citation type="submission" date="2019-12" db="EMBL/GenBank/DDBJ databases">
        <title>Genomic-based taxomic classification of the family Erythrobacteraceae.</title>
        <authorList>
            <person name="Xu L."/>
        </authorList>
    </citation>
    <scope>NUCLEOTIDE SEQUENCE [LARGE SCALE GENOMIC DNA]</scope>
    <source>
        <strain evidence="3 4">MCCC 1A09962</strain>
    </source>
</reference>
<evidence type="ECO:0000259" key="2">
    <source>
        <dbReference type="SMART" id="SM00854"/>
    </source>
</evidence>
<feature type="domain" description="Capsule synthesis protein CapA" evidence="2">
    <location>
        <begin position="135"/>
        <end position="388"/>
    </location>
</feature>
<dbReference type="InterPro" id="IPR019079">
    <property type="entry name" value="Capsule_synth_CapA"/>
</dbReference>
<dbReference type="InterPro" id="IPR052169">
    <property type="entry name" value="CW_Biosynth-Accessory"/>
</dbReference>
<dbReference type="PANTHER" id="PTHR33393">
    <property type="entry name" value="POLYGLUTAMINE SYNTHESIS ACCESSORY PROTEIN RV0574C-RELATED"/>
    <property type="match status" value="1"/>
</dbReference>
<sequence length="705" mass="77309">MRERGVFLLRMVVCALIALVVMIAPASAQPSERLVGGAVREGEIRLAGLLDGRRDKLKFDEGIAVSINDVAAVLDSAGRYSVDLPPSPYYTVTIEGDAIFDMVQTFGHAELIDPHCKCLSVPAIELVARKKDRIELFFGGDSMAGRRYFASRSDGLQVLNRETLAQDLDGLLAAIKPYWSESDITSINLESVVAASEPGPPAPKKYLFFTPPEAVHAFARAGIDHVSLGNNHTADYRAAGLATTIEALDSAGVAFSGAGMDIEQAEAASILPAGGRTVAIYGFVGWRGTWEPNQTATESKAGAAWGQSSVVERVTRRERKAGHIPIMQFHGNLEYSDRPSAMSLPRYRLAIEKGAPLVIGHHPHVTHGLELYRGGLIAHSLGNFMFDQDHPHTHNSFALKVWLEKGKFLRAEAVPINILDYRPVPATGGMRQASLKRLYWLSAEMGTRLMQSGGHAVVWRSTRGEAKVPCIDDPSTGLRLQAACIGPAHRNGRNIVPRGDFENTNFGEARDRYWRSYNAGLDFRRSSAGEGVLAVLPEDAAKPFYLFSQSYVRDIYATEFTLKARVRIPHDASVELFVKDRPLEGQAASRSHEGEKVAGTSVSGSEDWQEISLDFTRPVDPLSHENINVAGAARAFRPILRITYDDRTNASTSMLIDDFALIEWPEDAAQTDPAKAWLWTHRRTGTRVAASPPRIAVEPLEQPMR</sequence>
<keyword evidence="4" id="KW-1185">Reference proteome</keyword>
<evidence type="ECO:0000256" key="1">
    <source>
        <dbReference type="ARBA" id="ARBA00005662"/>
    </source>
</evidence>
<dbReference type="OrthoDB" id="9810718at2"/>
<protein>
    <recommendedName>
        <fullName evidence="2">Capsule synthesis protein CapA domain-containing protein</fullName>
    </recommendedName>
</protein>
<dbReference type="PANTHER" id="PTHR33393:SF13">
    <property type="entry name" value="PGA BIOSYNTHESIS PROTEIN CAPA"/>
    <property type="match status" value="1"/>
</dbReference>
<dbReference type="AlphaFoldDB" id="A0A844ZEN6"/>
<evidence type="ECO:0000313" key="3">
    <source>
        <dbReference type="EMBL" id="MXO85467.1"/>
    </source>
</evidence>